<feature type="region of interest" description="Disordered" evidence="1">
    <location>
        <begin position="37"/>
        <end position="73"/>
    </location>
</feature>
<dbReference type="Proteomes" id="UP001396898">
    <property type="component" value="Unassembled WGS sequence"/>
</dbReference>
<gene>
    <name evidence="3" type="ORF">PG991_012090</name>
</gene>
<evidence type="ECO:0000313" key="4">
    <source>
        <dbReference type="Proteomes" id="UP001396898"/>
    </source>
</evidence>
<name>A0ABR1RG08_9PEZI</name>
<reference evidence="3 4" key="1">
    <citation type="submission" date="2023-01" db="EMBL/GenBank/DDBJ databases">
        <title>Analysis of 21 Apiospora genomes using comparative genomics revels a genus with tremendous synthesis potential of carbohydrate active enzymes and secondary metabolites.</title>
        <authorList>
            <person name="Sorensen T."/>
        </authorList>
    </citation>
    <scope>NUCLEOTIDE SEQUENCE [LARGE SCALE GENOMIC DNA]</scope>
    <source>
        <strain evidence="3 4">CBS 20057</strain>
    </source>
</reference>
<proteinExistence type="predicted"/>
<organism evidence="3 4">
    <name type="scientific">Apiospora marii</name>
    <dbReference type="NCBI Taxonomy" id="335849"/>
    <lineage>
        <taxon>Eukaryota</taxon>
        <taxon>Fungi</taxon>
        <taxon>Dikarya</taxon>
        <taxon>Ascomycota</taxon>
        <taxon>Pezizomycotina</taxon>
        <taxon>Sordariomycetes</taxon>
        <taxon>Xylariomycetidae</taxon>
        <taxon>Amphisphaeriales</taxon>
        <taxon>Apiosporaceae</taxon>
        <taxon>Apiospora</taxon>
    </lineage>
</organism>
<keyword evidence="4" id="KW-1185">Reference proteome</keyword>
<evidence type="ECO:0000313" key="3">
    <source>
        <dbReference type="EMBL" id="KAK8009539.1"/>
    </source>
</evidence>
<keyword evidence="2" id="KW-0472">Membrane</keyword>
<protein>
    <submittedName>
        <fullName evidence="3">Uncharacterized protein</fullName>
    </submittedName>
</protein>
<accession>A0ABR1RG08</accession>
<feature type="compositionally biased region" description="Low complexity" evidence="1">
    <location>
        <begin position="37"/>
        <end position="52"/>
    </location>
</feature>
<evidence type="ECO:0000256" key="1">
    <source>
        <dbReference type="SAM" id="MobiDB-lite"/>
    </source>
</evidence>
<sequence>MPPRSTTLAVVGFYAIFLVVVIGGAYLFSRSSALSDTASSTASSSSGGSVHESGYEAGSEGSDGYDSSTIGEPDEERALLYYYA</sequence>
<feature type="transmembrane region" description="Helical" evidence="2">
    <location>
        <begin position="6"/>
        <end position="28"/>
    </location>
</feature>
<keyword evidence="2" id="KW-1133">Transmembrane helix</keyword>
<dbReference type="EMBL" id="JAQQWI010000016">
    <property type="protein sequence ID" value="KAK8009539.1"/>
    <property type="molecule type" value="Genomic_DNA"/>
</dbReference>
<comment type="caution">
    <text evidence="3">The sequence shown here is derived from an EMBL/GenBank/DDBJ whole genome shotgun (WGS) entry which is preliminary data.</text>
</comment>
<evidence type="ECO:0000256" key="2">
    <source>
        <dbReference type="SAM" id="Phobius"/>
    </source>
</evidence>
<keyword evidence="2" id="KW-0812">Transmembrane</keyword>